<accession>A0A1J5SV66</accession>
<feature type="domain" description="Metallo-beta-lactamase" evidence="10">
    <location>
        <begin position="14"/>
        <end position="172"/>
    </location>
</feature>
<dbReference type="PIRSF" id="PIRSF005457">
    <property type="entry name" value="Glx"/>
    <property type="match status" value="1"/>
</dbReference>
<evidence type="ECO:0000256" key="2">
    <source>
        <dbReference type="ARBA" id="ARBA00001947"/>
    </source>
</evidence>
<sequence length="256" mass="27440">MPRLDIDLIPVLRDNYIHLLRDPDTGATAVVDPAQAEPVEALLARRGWTLTHIFNTHHHDDHTGGNLRLKAATGCRIVGAGADAHRLPGLDIPLEDGDAVVFGGTTLRAIATPGHTLGHLCYWLAEDQALFSGDTLFSLGCGRLFEGSAAQMWDSLSRLAALPGATRLYCAHEYTQSNAAFARGIEPGNAALAERCAEVEAARAAGLPTLPSTLARETATNPFLRADHPEVRRALGMAEAPAAEVFAALRRRKDVF</sequence>
<dbReference type="Pfam" id="PF00753">
    <property type="entry name" value="Lactamase_B"/>
    <property type="match status" value="1"/>
</dbReference>
<comment type="caution">
    <text evidence="11">The sequence shown here is derived from an EMBL/GenBank/DDBJ whole genome shotgun (WGS) entry which is preliminary data.</text>
</comment>
<dbReference type="HAMAP" id="MF_01374">
    <property type="entry name" value="Glyoxalase_2"/>
    <property type="match status" value="1"/>
</dbReference>
<comment type="cofactor">
    <cofactor evidence="2">
        <name>Zn(2+)</name>
        <dbReference type="ChEBI" id="CHEBI:29105"/>
    </cofactor>
</comment>
<dbReference type="SUPFAM" id="SSF56281">
    <property type="entry name" value="Metallo-hydrolase/oxidoreductase"/>
    <property type="match status" value="1"/>
</dbReference>
<evidence type="ECO:0000256" key="6">
    <source>
        <dbReference type="ARBA" id="ARBA00022723"/>
    </source>
</evidence>
<evidence type="ECO:0000256" key="3">
    <source>
        <dbReference type="ARBA" id="ARBA00004963"/>
    </source>
</evidence>
<evidence type="ECO:0000313" key="11">
    <source>
        <dbReference type="EMBL" id="OIR07952.1"/>
    </source>
</evidence>
<dbReference type="InterPro" id="IPR036866">
    <property type="entry name" value="RibonucZ/Hydroxyglut_hydro"/>
</dbReference>
<dbReference type="GO" id="GO:0019243">
    <property type="term" value="P:methylglyoxal catabolic process to D-lactate via S-lactoyl-glutathione"/>
    <property type="evidence" value="ECO:0007669"/>
    <property type="project" value="InterPro"/>
</dbReference>
<dbReference type="GO" id="GO:0004416">
    <property type="term" value="F:hydroxyacylglutathione hydrolase activity"/>
    <property type="evidence" value="ECO:0007669"/>
    <property type="project" value="UniProtKB-EC"/>
</dbReference>
<gene>
    <name evidence="11" type="primary">gloB_5</name>
    <name evidence="11" type="ORF">GALL_98150</name>
</gene>
<organism evidence="11">
    <name type="scientific">mine drainage metagenome</name>
    <dbReference type="NCBI Taxonomy" id="410659"/>
    <lineage>
        <taxon>unclassified sequences</taxon>
        <taxon>metagenomes</taxon>
        <taxon>ecological metagenomes</taxon>
    </lineage>
</organism>
<evidence type="ECO:0000256" key="4">
    <source>
        <dbReference type="ARBA" id="ARBA00006759"/>
    </source>
</evidence>
<dbReference type="InterPro" id="IPR050110">
    <property type="entry name" value="Glyoxalase_II_hydrolase"/>
</dbReference>
<dbReference type="EC" id="3.1.2.6" evidence="5"/>
<keyword evidence="7 11" id="KW-0378">Hydrolase</keyword>
<dbReference type="InterPro" id="IPR001279">
    <property type="entry name" value="Metallo-B-lactamas"/>
</dbReference>
<dbReference type="Pfam" id="PF16123">
    <property type="entry name" value="HAGH_C"/>
    <property type="match status" value="1"/>
</dbReference>
<dbReference type="InterPro" id="IPR032282">
    <property type="entry name" value="HAGH_C"/>
</dbReference>
<evidence type="ECO:0000259" key="10">
    <source>
        <dbReference type="SMART" id="SM00849"/>
    </source>
</evidence>
<dbReference type="Gene3D" id="3.60.15.10">
    <property type="entry name" value="Ribonuclease Z/Hydroxyacylglutathione hydrolase-like"/>
    <property type="match status" value="1"/>
</dbReference>
<evidence type="ECO:0000256" key="1">
    <source>
        <dbReference type="ARBA" id="ARBA00001623"/>
    </source>
</evidence>
<protein>
    <recommendedName>
        <fullName evidence="5">hydroxyacylglutathione hydrolase</fullName>
        <ecNumber evidence="5">3.1.2.6</ecNumber>
    </recommendedName>
    <alternativeName>
        <fullName evidence="9">Glyoxalase II</fullName>
    </alternativeName>
</protein>
<dbReference type="AlphaFoldDB" id="A0A1J5SV66"/>
<dbReference type="PANTHER" id="PTHR43705:SF1">
    <property type="entry name" value="HYDROXYACYLGLUTATHIONE HYDROLASE GLOB"/>
    <property type="match status" value="1"/>
</dbReference>
<dbReference type="SMART" id="SM00849">
    <property type="entry name" value="Lactamase_B"/>
    <property type="match status" value="1"/>
</dbReference>
<evidence type="ECO:0000256" key="7">
    <source>
        <dbReference type="ARBA" id="ARBA00022801"/>
    </source>
</evidence>
<dbReference type="NCBIfam" id="TIGR03413">
    <property type="entry name" value="GSH_gloB"/>
    <property type="match status" value="1"/>
</dbReference>
<dbReference type="InterPro" id="IPR035680">
    <property type="entry name" value="Clx_II_MBL"/>
</dbReference>
<dbReference type="InterPro" id="IPR017782">
    <property type="entry name" value="Hydroxyacylglutathione_Hdrlase"/>
</dbReference>
<comment type="pathway">
    <text evidence="3">Secondary metabolite metabolism; methylglyoxal degradation; (R)-lactate from methylglyoxal: step 2/2.</text>
</comment>
<evidence type="ECO:0000256" key="5">
    <source>
        <dbReference type="ARBA" id="ARBA00011917"/>
    </source>
</evidence>
<comment type="similarity">
    <text evidence="4">Belongs to the metallo-beta-lactamase superfamily. Glyoxalase II family.</text>
</comment>
<dbReference type="CDD" id="cd07723">
    <property type="entry name" value="hydroxyacylglutathione_hydrolase_MBL-fold"/>
    <property type="match status" value="1"/>
</dbReference>
<comment type="catalytic activity">
    <reaction evidence="1">
        <text>an S-(2-hydroxyacyl)glutathione + H2O = a 2-hydroxy carboxylate + glutathione + H(+)</text>
        <dbReference type="Rhea" id="RHEA:21864"/>
        <dbReference type="ChEBI" id="CHEBI:15377"/>
        <dbReference type="ChEBI" id="CHEBI:15378"/>
        <dbReference type="ChEBI" id="CHEBI:57925"/>
        <dbReference type="ChEBI" id="CHEBI:58896"/>
        <dbReference type="ChEBI" id="CHEBI:71261"/>
        <dbReference type="EC" id="3.1.2.6"/>
    </reaction>
</comment>
<keyword evidence="6" id="KW-0479">Metal-binding</keyword>
<keyword evidence="8" id="KW-0862">Zinc</keyword>
<dbReference type="GO" id="GO:0046872">
    <property type="term" value="F:metal ion binding"/>
    <property type="evidence" value="ECO:0007669"/>
    <property type="project" value="UniProtKB-KW"/>
</dbReference>
<evidence type="ECO:0000256" key="8">
    <source>
        <dbReference type="ARBA" id="ARBA00022833"/>
    </source>
</evidence>
<name>A0A1J5SV66_9ZZZZ</name>
<evidence type="ECO:0000256" key="9">
    <source>
        <dbReference type="ARBA" id="ARBA00031044"/>
    </source>
</evidence>
<proteinExistence type="inferred from homology"/>
<reference evidence="11" key="1">
    <citation type="submission" date="2016-10" db="EMBL/GenBank/DDBJ databases">
        <title>Sequence of Gallionella enrichment culture.</title>
        <authorList>
            <person name="Poehlein A."/>
            <person name="Muehling M."/>
            <person name="Daniel R."/>
        </authorList>
    </citation>
    <scope>NUCLEOTIDE SEQUENCE</scope>
</reference>
<dbReference type="PANTHER" id="PTHR43705">
    <property type="entry name" value="HYDROXYACYLGLUTATHIONE HYDROLASE"/>
    <property type="match status" value="1"/>
</dbReference>
<dbReference type="EMBL" id="MLJW01000034">
    <property type="protein sequence ID" value="OIR07952.1"/>
    <property type="molecule type" value="Genomic_DNA"/>
</dbReference>